<evidence type="ECO:0000313" key="1">
    <source>
        <dbReference type="EMBL" id="QOP46051.1"/>
    </source>
</evidence>
<keyword evidence="2" id="KW-1185">Reference proteome</keyword>
<accession>A0A7M1B8U9</accession>
<dbReference type="KEGG" id="spal:FM071_06965"/>
<gene>
    <name evidence="1" type="ORF">FM071_06965</name>
</gene>
<evidence type="ECO:0000313" key="2">
    <source>
        <dbReference type="Proteomes" id="UP000593580"/>
    </source>
</evidence>
<dbReference type="RefSeq" id="WP_193110154.1">
    <property type="nucleotide sequence ID" value="NZ_CP041406.1"/>
</dbReference>
<proteinExistence type="predicted"/>
<dbReference type="AlphaFoldDB" id="A0A7M1B8U9"/>
<sequence>MGNGKVIHGNPTVIRNLGKLKPVLSKEVKKLLQNNPDKKLIRQSFIWLHYEKVTIKEYEYVLKKIKQNKKS</sequence>
<protein>
    <submittedName>
        <fullName evidence="1">Uncharacterized protein</fullName>
    </submittedName>
</protein>
<reference evidence="1 2" key="1">
    <citation type="submission" date="2019-07" db="EMBL/GenBank/DDBJ databases">
        <title>Sulfurimonas paralvinellae sp. nov., a novel mesophilic, hydrogen- and sulfur-oxidizing chemolithoautotroph within the Epsilonproteo- bacteria isolated from a deep-sea hydrothermal vent polychaete nest, reclassification of Thiomicrospira denitrificans as Sulfurimonas denitrificans comb. nov. and emended description of the genus Sulfurimonas.</title>
        <authorList>
            <person name="Wang S."/>
            <person name="Jiang L."/>
            <person name="Shao Z."/>
        </authorList>
    </citation>
    <scope>NUCLEOTIDE SEQUENCE [LARGE SCALE GENOMIC DNA]</scope>
    <source>
        <strain evidence="1 2">GO25</strain>
    </source>
</reference>
<name>A0A7M1B8U9_9BACT</name>
<dbReference type="EMBL" id="CP041406">
    <property type="protein sequence ID" value="QOP46051.1"/>
    <property type="molecule type" value="Genomic_DNA"/>
</dbReference>
<organism evidence="1 2">
    <name type="scientific">Sulfurimonas paralvinellae</name>
    <dbReference type="NCBI Taxonomy" id="317658"/>
    <lineage>
        <taxon>Bacteria</taxon>
        <taxon>Pseudomonadati</taxon>
        <taxon>Campylobacterota</taxon>
        <taxon>Epsilonproteobacteria</taxon>
        <taxon>Campylobacterales</taxon>
        <taxon>Sulfurimonadaceae</taxon>
        <taxon>Sulfurimonas</taxon>
    </lineage>
</organism>
<dbReference type="Proteomes" id="UP000593580">
    <property type="component" value="Chromosome"/>
</dbReference>